<proteinExistence type="predicted"/>
<organism evidence="2 3">
    <name type="scientific">Streptomyces hebeiensis</name>
    <dbReference type="NCBI Taxonomy" id="229486"/>
    <lineage>
        <taxon>Bacteria</taxon>
        <taxon>Bacillati</taxon>
        <taxon>Actinomycetota</taxon>
        <taxon>Actinomycetes</taxon>
        <taxon>Kitasatosporales</taxon>
        <taxon>Streptomycetaceae</taxon>
        <taxon>Streptomyces</taxon>
    </lineage>
</organism>
<reference evidence="2 3" key="1">
    <citation type="journal article" date="2019" name="Int. J. Syst. Evol. Microbiol.">
        <title>The Global Catalogue of Microorganisms (GCM) 10K type strain sequencing project: providing services to taxonomists for standard genome sequencing and annotation.</title>
        <authorList>
            <consortium name="The Broad Institute Genomics Platform"/>
            <consortium name="The Broad Institute Genome Sequencing Center for Infectious Disease"/>
            <person name="Wu L."/>
            <person name="Ma J."/>
        </authorList>
    </citation>
    <scope>NUCLEOTIDE SEQUENCE [LARGE SCALE GENOMIC DNA]</scope>
    <source>
        <strain evidence="2 3">JCM 12696</strain>
    </source>
</reference>
<evidence type="ECO:0000313" key="2">
    <source>
        <dbReference type="EMBL" id="GAA1190321.1"/>
    </source>
</evidence>
<dbReference type="EMBL" id="BAAAKV010000060">
    <property type="protein sequence ID" value="GAA1190321.1"/>
    <property type="molecule type" value="Genomic_DNA"/>
</dbReference>
<gene>
    <name evidence="2" type="ORF">GCM10009654_54790</name>
</gene>
<evidence type="ECO:0000313" key="3">
    <source>
        <dbReference type="Proteomes" id="UP001501371"/>
    </source>
</evidence>
<dbReference type="Proteomes" id="UP001501371">
    <property type="component" value="Unassembled WGS sequence"/>
</dbReference>
<accession>A0ABN1V1T2</accession>
<sequence>MRGVVYAWTPVFPLPASARRAAHRLTTEGRKNVASNPPIYDQLVREHGDVVTEAREAADLTSRQARDALDWSGLRSHHSRAWAGKDALSSE</sequence>
<evidence type="ECO:0000256" key="1">
    <source>
        <dbReference type="SAM" id="MobiDB-lite"/>
    </source>
</evidence>
<keyword evidence="3" id="KW-1185">Reference proteome</keyword>
<name>A0ABN1V1T2_9ACTN</name>
<feature type="region of interest" description="Disordered" evidence="1">
    <location>
        <begin position="72"/>
        <end position="91"/>
    </location>
</feature>
<comment type="caution">
    <text evidence="2">The sequence shown here is derived from an EMBL/GenBank/DDBJ whole genome shotgun (WGS) entry which is preliminary data.</text>
</comment>
<protein>
    <submittedName>
        <fullName evidence="2">Uncharacterized protein</fullName>
    </submittedName>
</protein>